<protein>
    <submittedName>
        <fullName evidence="8">Uncharacterized protein</fullName>
    </submittedName>
</protein>
<evidence type="ECO:0000256" key="7">
    <source>
        <dbReference type="SAM" id="MobiDB-lite"/>
    </source>
</evidence>
<dbReference type="GO" id="GO:0006357">
    <property type="term" value="P:regulation of transcription by RNA polymerase II"/>
    <property type="evidence" value="ECO:0007669"/>
    <property type="project" value="TreeGrafter"/>
</dbReference>
<comment type="similarity">
    <text evidence="2">Belongs to the EAF7 family.</text>
</comment>
<dbReference type="GO" id="GO:0005634">
    <property type="term" value="C:nucleus"/>
    <property type="evidence" value="ECO:0007669"/>
    <property type="project" value="UniProtKB-SubCell"/>
</dbReference>
<dbReference type="GO" id="GO:0006325">
    <property type="term" value="P:chromatin organization"/>
    <property type="evidence" value="ECO:0007669"/>
    <property type="project" value="UniProtKB-KW"/>
</dbReference>
<evidence type="ECO:0000256" key="5">
    <source>
        <dbReference type="ARBA" id="ARBA00023163"/>
    </source>
</evidence>
<comment type="subcellular location">
    <subcellularLocation>
        <location evidence="1">Nucleus</location>
    </subcellularLocation>
</comment>
<evidence type="ECO:0000256" key="4">
    <source>
        <dbReference type="ARBA" id="ARBA00023015"/>
    </source>
</evidence>
<keyword evidence="4" id="KW-0805">Transcription regulation</keyword>
<keyword evidence="3" id="KW-0156">Chromatin regulator</keyword>
<feature type="compositionally biased region" description="Basic residues" evidence="7">
    <location>
        <begin position="184"/>
        <end position="194"/>
    </location>
</feature>
<dbReference type="AlphaFoldDB" id="A0A9P1ICC6"/>
<keyword evidence="6" id="KW-0539">Nucleus</keyword>
<evidence type="ECO:0000313" key="9">
    <source>
        <dbReference type="Proteomes" id="UP001152747"/>
    </source>
</evidence>
<keyword evidence="9" id="KW-1185">Reference proteome</keyword>
<evidence type="ECO:0000256" key="2">
    <source>
        <dbReference type="ARBA" id="ARBA00007117"/>
    </source>
</evidence>
<accession>A0A9P1ICC6</accession>
<reference evidence="8" key="1">
    <citation type="submission" date="2022-11" db="EMBL/GenBank/DDBJ databases">
        <authorList>
            <person name="Kikuchi T."/>
        </authorList>
    </citation>
    <scope>NUCLEOTIDE SEQUENCE</scope>
    <source>
        <strain evidence="8">PS1010</strain>
    </source>
</reference>
<comment type="caution">
    <text evidence="8">The sequence shown here is derived from an EMBL/GenBank/DDBJ whole genome shotgun (WGS) entry which is preliminary data.</text>
</comment>
<organism evidence="8 9">
    <name type="scientific">Caenorhabditis angaria</name>
    <dbReference type="NCBI Taxonomy" id="860376"/>
    <lineage>
        <taxon>Eukaryota</taxon>
        <taxon>Metazoa</taxon>
        <taxon>Ecdysozoa</taxon>
        <taxon>Nematoda</taxon>
        <taxon>Chromadorea</taxon>
        <taxon>Rhabditida</taxon>
        <taxon>Rhabditina</taxon>
        <taxon>Rhabditomorpha</taxon>
        <taxon>Rhabditoidea</taxon>
        <taxon>Rhabditidae</taxon>
        <taxon>Peloderinae</taxon>
        <taxon>Caenorhabditis</taxon>
    </lineage>
</organism>
<gene>
    <name evidence="8" type="ORF">CAMP_LOCUS5097</name>
</gene>
<dbReference type="Pfam" id="PF07904">
    <property type="entry name" value="Eaf7"/>
    <property type="match status" value="1"/>
</dbReference>
<evidence type="ECO:0000256" key="3">
    <source>
        <dbReference type="ARBA" id="ARBA00022853"/>
    </source>
</evidence>
<evidence type="ECO:0000313" key="8">
    <source>
        <dbReference type="EMBL" id="CAI5442460.1"/>
    </source>
</evidence>
<evidence type="ECO:0000256" key="1">
    <source>
        <dbReference type="ARBA" id="ARBA00004123"/>
    </source>
</evidence>
<proteinExistence type="inferred from homology"/>
<dbReference type="EMBL" id="CANHGI010000002">
    <property type="protein sequence ID" value="CAI5442460.1"/>
    <property type="molecule type" value="Genomic_DNA"/>
</dbReference>
<keyword evidence="5" id="KW-0804">Transcription</keyword>
<dbReference type="OrthoDB" id="5595141at2759"/>
<dbReference type="PANTHER" id="PTHR13581:SF5">
    <property type="entry name" value="MRG_MORF4L-BINDING PROTEIN"/>
    <property type="match status" value="1"/>
</dbReference>
<dbReference type="Proteomes" id="UP001152747">
    <property type="component" value="Unassembled WGS sequence"/>
</dbReference>
<sequence length="194" mass="22741">MKVTTRKTEEDIRREFFGPLKEAVRKENNVGIDPTKCWCELSEMRLMQLIVQFKPSGINRYFNLAAIIDHMSNIHDYEIPQCEMYLTEKNQKKFRQQQRELSSSVSSTDVKKRCSYPPKYLCRPNLEEIQKKIDEFYDIKTVDKNEGLPDKMDIHREFSLSDGGSEFSCSPKEERSSSVASNASKRRRIQTPED</sequence>
<dbReference type="GO" id="GO:0035267">
    <property type="term" value="C:NuA4 histone acetyltransferase complex"/>
    <property type="evidence" value="ECO:0007669"/>
    <property type="project" value="TreeGrafter"/>
</dbReference>
<dbReference type="InterPro" id="IPR012423">
    <property type="entry name" value="Eaf7/MRGBP"/>
</dbReference>
<dbReference type="PANTHER" id="PTHR13581">
    <property type="entry name" value="MRG-BINDING PROTEIN"/>
    <property type="match status" value="1"/>
</dbReference>
<name>A0A9P1ICC6_9PELO</name>
<feature type="region of interest" description="Disordered" evidence="7">
    <location>
        <begin position="161"/>
        <end position="194"/>
    </location>
</feature>
<evidence type="ECO:0000256" key="6">
    <source>
        <dbReference type="ARBA" id="ARBA00023242"/>
    </source>
</evidence>